<dbReference type="Proteomes" id="UP000094112">
    <property type="component" value="Unassembled WGS sequence"/>
</dbReference>
<feature type="compositionally biased region" description="Polar residues" evidence="1">
    <location>
        <begin position="387"/>
        <end position="400"/>
    </location>
</feature>
<dbReference type="GO" id="GO:0000329">
    <property type="term" value="C:fungal-type vacuole membrane"/>
    <property type="evidence" value="ECO:0007669"/>
    <property type="project" value="TreeGrafter"/>
</dbReference>
<dbReference type="GO" id="GO:1903778">
    <property type="term" value="P:protein localization to vacuolar membrane"/>
    <property type="evidence" value="ECO:0007669"/>
    <property type="project" value="TreeGrafter"/>
</dbReference>
<feature type="region of interest" description="Disordered" evidence="1">
    <location>
        <begin position="356"/>
        <end position="413"/>
    </location>
</feature>
<feature type="region of interest" description="Disordered" evidence="1">
    <location>
        <begin position="289"/>
        <end position="319"/>
    </location>
</feature>
<feature type="region of interest" description="Disordered" evidence="1">
    <location>
        <begin position="696"/>
        <end position="719"/>
    </location>
</feature>
<feature type="compositionally biased region" description="Basic and acidic residues" evidence="1">
    <location>
        <begin position="1"/>
        <end position="19"/>
    </location>
</feature>
<feature type="compositionally biased region" description="Polar residues" evidence="1">
    <location>
        <begin position="539"/>
        <end position="551"/>
    </location>
</feature>
<evidence type="ECO:0008006" key="5">
    <source>
        <dbReference type="Google" id="ProtNLM"/>
    </source>
</evidence>
<dbReference type="AlphaFoldDB" id="A0A1E3NWA8"/>
<feature type="compositionally biased region" description="Basic and acidic residues" evidence="1">
    <location>
        <begin position="706"/>
        <end position="719"/>
    </location>
</feature>
<dbReference type="EMBL" id="KV454213">
    <property type="protein sequence ID" value="ODQ57405.1"/>
    <property type="molecule type" value="Genomic_DNA"/>
</dbReference>
<organism evidence="3 4">
    <name type="scientific">Wickerhamomyces anomalus (strain ATCC 58044 / CBS 1984 / NCYC 433 / NRRL Y-366-8)</name>
    <name type="common">Yeast</name>
    <name type="synonym">Hansenula anomala</name>
    <dbReference type="NCBI Taxonomy" id="683960"/>
    <lineage>
        <taxon>Eukaryota</taxon>
        <taxon>Fungi</taxon>
        <taxon>Dikarya</taxon>
        <taxon>Ascomycota</taxon>
        <taxon>Saccharomycotina</taxon>
        <taxon>Saccharomycetes</taxon>
        <taxon>Phaffomycetales</taxon>
        <taxon>Wickerhamomycetaceae</taxon>
        <taxon>Wickerhamomyces</taxon>
    </lineage>
</organism>
<dbReference type="PANTHER" id="PTHR28258:SF1">
    <property type="entry name" value="VACUOLAR SEGREGATION PROTEIN 7"/>
    <property type="match status" value="1"/>
</dbReference>
<dbReference type="GO" id="GO:0000011">
    <property type="term" value="P:vacuole inheritance"/>
    <property type="evidence" value="ECO:0007669"/>
    <property type="project" value="TreeGrafter"/>
</dbReference>
<keyword evidence="2" id="KW-0812">Transmembrane</keyword>
<dbReference type="PANTHER" id="PTHR28258">
    <property type="entry name" value="VACUOLAR SEGREGATION PROTEIN 7"/>
    <property type="match status" value="1"/>
</dbReference>
<protein>
    <recommendedName>
        <fullName evidence="5">Vacuolar segregation protein 7</fullName>
    </recommendedName>
</protein>
<gene>
    <name evidence="3" type="ORF">WICANDRAFT_80747</name>
</gene>
<dbReference type="Pfam" id="PF12751">
    <property type="entry name" value="Vac7"/>
    <property type="match status" value="2"/>
</dbReference>
<dbReference type="RefSeq" id="XP_019036612.1">
    <property type="nucleotide sequence ID" value="XM_019185117.1"/>
</dbReference>
<feature type="compositionally biased region" description="Polar residues" evidence="1">
    <location>
        <begin position="76"/>
        <end position="88"/>
    </location>
</feature>
<feature type="transmembrane region" description="Helical" evidence="2">
    <location>
        <begin position="567"/>
        <end position="589"/>
    </location>
</feature>
<feature type="compositionally biased region" description="Polar residues" evidence="1">
    <location>
        <begin position="296"/>
        <end position="305"/>
    </location>
</feature>
<feature type="region of interest" description="Disordered" evidence="1">
    <location>
        <begin position="1"/>
        <end position="88"/>
    </location>
</feature>
<proteinExistence type="predicted"/>
<evidence type="ECO:0000313" key="4">
    <source>
        <dbReference type="Proteomes" id="UP000094112"/>
    </source>
</evidence>
<evidence type="ECO:0000256" key="1">
    <source>
        <dbReference type="SAM" id="MobiDB-lite"/>
    </source>
</evidence>
<dbReference type="STRING" id="683960.A0A1E3NWA8"/>
<feature type="compositionally biased region" description="Polar residues" evidence="1">
    <location>
        <begin position="358"/>
        <end position="373"/>
    </location>
</feature>
<accession>A0A1E3NWA8</accession>
<keyword evidence="2" id="KW-0472">Membrane</keyword>
<dbReference type="OrthoDB" id="1204at2759"/>
<keyword evidence="2" id="KW-1133">Transmembrane helix</keyword>
<sequence length="774" mass="85970">MSDNESVKHSTVNEKDEASVTKSNLNASTIASQEGSINNNEPTKPVNNDEIIPNIPKNLPQIPPSKKKELSRPLFSRSSTNEKVSKNPNTTKNMIVETETVDASKVPSVTLPIASSSNVISNELMSNNSSIANNLSSLRSKKSTLFVDQNNQNNQIANNNVQALSTDDNDTISINGSIRNKRPNATESHLNLSKPGATKADLFAARIANAVGDASDSDSEETFVYESAPDALNTANTLPLNKNSSISAVNGSGNPMALRKLSQRNISMPVTSSSSQPYSPTTASHIVLTNDESKDQNNGQNNGRTFETEEESDLNNSNNTTITNIQTLQKDQYQHNSSDNVSDLQGDKSSAIEGSLKADTNTQSSFTESGNLINNNNNNKTKIFTKYNGNNSRKPSNTSLLRAGNGDRQNQLRTTTSKLFEVKGSSLRRYSGVPDDVNIEDYIDQYDEEQEIDGGDYADTYEYDDYEDEDELTPLNVNAANGNLRLNNSRNYHTKKRFPNFRSTDSGDYTQNFGDLKDKNSLRHSNSRILKNNKKNKNRSQYNQRQYSPHNFYNSKKNSKLQLFKNFLYFFVLVLLLLVFGFIAGFLLATTKDLQDVNILSIDDILVSYDELVFDLSVRAFNPGFVTVEVSDVELDIFAKSSHLGNEYFAPDYLDDSKTLQTILLGSVTKFETPLEFSGGFFNRNHSLSKGEIKLLQPGKNSTDNGDEHSAPNHKTENDSDKWKTIINYPFDLIVRGSFKYSLPFFHTDRSVAVTKTVSIDPAEDKKYKTGFGV</sequence>
<dbReference type="GO" id="GO:0070772">
    <property type="term" value="C:PAS complex"/>
    <property type="evidence" value="ECO:0007669"/>
    <property type="project" value="TreeGrafter"/>
</dbReference>
<feature type="region of interest" description="Disordered" evidence="1">
    <location>
        <begin position="527"/>
        <end position="551"/>
    </location>
</feature>
<name>A0A1E3NWA8_WICAA</name>
<keyword evidence="4" id="KW-1185">Reference proteome</keyword>
<dbReference type="InterPro" id="IPR024260">
    <property type="entry name" value="Vac7"/>
</dbReference>
<feature type="compositionally biased region" description="Polar residues" evidence="1">
    <location>
        <begin position="20"/>
        <end position="46"/>
    </location>
</feature>
<dbReference type="GeneID" id="30202363"/>
<evidence type="ECO:0000256" key="2">
    <source>
        <dbReference type="SAM" id="Phobius"/>
    </source>
</evidence>
<evidence type="ECO:0000313" key="3">
    <source>
        <dbReference type="EMBL" id="ODQ57405.1"/>
    </source>
</evidence>
<reference evidence="3 4" key="1">
    <citation type="journal article" date="2016" name="Proc. Natl. Acad. Sci. U.S.A.">
        <title>Comparative genomics of biotechnologically important yeasts.</title>
        <authorList>
            <person name="Riley R."/>
            <person name="Haridas S."/>
            <person name="Wolfe K.H."/>
            <person name="Lopes M.R."/>
            <person name="Hittinger C.T."/>
            <person name="Goeker M."/>
            <person name="Salamov A.A."/>
            <person name="Wisecaver J.H."/>
            <person name="Long T.M."/>
            <person name="Calvey C.H."/>
            <person name="Aerts A.L."/>
            <person name="Barry K.W."/>
            <person name="Choi C."/>
            <person name="Clum A."/>
            <person name="Coughlan A.Y."/>
            <person name="Deshpande S."/>
            <person name="Douglass A.P."/>
            <person name="Hanson S.J."/>
            <person name="Klenk H.-P."/>
            <person name="LaButti K.M."/>
            <person name="Lapidus A."/>
            <person name="Lindquist E.A."/>
            <person name="Lipzen A.M."/>
            <person name="Meier-Kolthoff J.P."/>
            <person name="Ohm R.A."/>
            <person name="Otillar R.P."/>
            <person name="Pangilinan J.L."/>
            <person name="Peng Y."/>
            <person name="Rokas A."/>
            <person name="Rosa C.A."/>
            <person name="Scheuner C."/>
            <person name="Sibirny A.A."/>
            <person name="Slot J.C."/>
            <person name="Stielow J.B."/>
            <person name="Sun H."/>
            <person name="Kurtzman C.P."/>
            <person name="Blackwell M."/>
            <person name="Grigoriev I.V."/>
            <person name="Jeffries T.W."/>
        </authorList>
    </citation>
    <scope>NUCLEOTIDE SEQUENCE [LARGE SCALE GENOMIC DNA]</scope>
    <source>
        <strain evidence="4">ATCC 58044 / CBS 1984 / NCYC 433 / NRRL Y-366-8</strain>
    </source>
</reference>
<dbReference type="GO" id="GO:0010513">
    <property type="term" value="P:positive regulation of phosphatidylinositol biosynthetic process"/>
    <property type="evidence" value="ECO:0007669"/>
    <property type="project" value="TreeGrafter"/>
</dbReference>